<dbReference type="PANTHER" id="PTHR12128:SF21">
    <property type="entry name" value="N-ACETYLNEURAMINATE LYASE"/>
    <property type="match status" value="1"/>
</dbReference>
<dbReference type="OrthoDB" id="191315at2759"/>
<evidence type="ECO:0000256" key="9">
    <source>
        <dbReference type="ARBA" id="ARBA00023277"/>
    </source>
</evidence>
<evidence type="ECO:0000256" key="10">
    <source>
        <dbReference type="ARBA" id="ARBA00044906"/>
    </source>
</evidence>
<comment type="caution">
    <text evidence="11">The sequence shown here is derived from an EMBL/GenBank/DDBJ whole genome shotgun (WGS) entry which is preliminary data.</text>
</comment>
<evidence type="ECO:0000256" key="3">
    <source>
        <dbReference type="ARBA" id="ARBA00006324"/>
    </source>
</evidence>
<dbReference type="AlphaFoldDB" id="A0A8S3YWL7"/>
<evidence type="ECO:0000256" key="7">
    <source>
        <dbReference type="ARBA" id="ARBA00023239"/>
    </source>
</evidence>
<evidence type="ECO:0000313" key="12">
    <source>
        <dbReference type="Proteomes" id="UP000678393"/>
    </source>
</evidence>
<dbReference type="Gene3D" id="3.20.20.70">
    <property type="entry name" value="Aldolase class I"/>
    <property type="match status" value="1"/>
</dbReference>
<keyword evidence="12" id="KW-1185">Reference proteome</keyword>
<accession>A0A8S3YWL7</accession>
<protein>
    <recommendedName>
        <fullName evidence="5">N-acetylneuraminate lyase</fullName>
        <ecNumber evidence="5">4.1.3.3</ecNumber>
    </recommendedName>
</protein>
<evidence type="ECO:0000256" key="1">
    <source>
        <dbReference type="ARBA" id="ARBA00004496"/>
    </source>
</evidence>
<keyword evidence="9" id="KW-0119">Carbohydrate metabolism</keyword>
<dbReference type="Pfam" id="PF00701">
    <property type="entry name" value="DHDPS"/>
    <property type="match status" value="1"/>
</dbReference>
<organism evidence="11 12">
    <name type="scientific">Candidula unifasciata</name>
    <dbReference type="NCBI Taxonomy" id="100452"/>
    <lineage>
        <taxon>Eukaryota</taxon>
        <taxon>Metazoa</taxon>
        <taxon>Spiralia</taxon>
        <taxon>Lophotrochozoa</taxon>
        <taxon>Mollusca</taxon>
        <taxon>Gastropoda</taxon>
        <taxon>Heterobranchia</taxon>
        <taxon>Euthyneura</taxon>
        <taxon>Panpulmonata</taxon>
        <taxon>Eupulmonata</taxon>
        <taxon>Stylommatophora</taxon>
        <taxon>Helicina</taxon>
        <taxon>Helicoidea</taxon>
        <taxon>Geomitridae</taxon>
        <taxon>Candidula</taxon>
    </lineage>
</organism>
<keyword evidence="8" id="KW-0704">Schiff base</keyword>
<evidence type="ECO:0000256" key="6">
    <source>
        <dbReference type="ARBA" id="ARBA00022490"/>
    </source>
</evidence>
<dbReference type="SMART" id="SM01130">
    <property type="entry name" value="DHDPS"/>
    <property type="match status" value="1"/>
</dbReference>
<sequence length="213" mass="23036">MGKHIARHAQEIQATAVACMAPSYMKPADEDAVVDYIEEVAAAAPDTPFYYYCINFMTGIYLNTAKVLELADGRIPNLRGAKVSSRELPLILDCTLAAGGKFDILSGTDEQLLTTLALGVRTPIINGFLGPLFARLRDAFDKGDIETARKEHIAARKLAIIMGKYGSGPSGVKAFFKCLGLDLGPVRLPVKNLPADRLPALKRELAECGLDTR</sequence>
<name>A0A8S3YWL7_9EUPU</name>
<gene>
    <name evidence="11" type="ORF">CUNI_LOCUS5118</name>
</gene>
<comment type="subcellular location">
    <subcellularLocation>
        <location evidence="1">Cytoplasm</location>
    </subcellularLocation>
</comment>
<dbReference type="InterPro" id="IPR002220">
    <property type="entry name" value="DapA-like"/>
</dbReference>
<dbReference type="EMBL" id="CAJHNH020000735">
    <property type="protein sequence ID" value="CAG5119560.1"/>
    <property type="molecule type" value="Genomic_DNA"/>
</dbReference>
<dbReference type="PANTHER" id="PTHR12128">
    <property type="entry name" value="DIHYDRODIPICOLINATE SYNTHASE"/>
    <property type="match status" value="1"/>
</dbReference>
<comment type="similarity">
    <text evidence="3">Belongs to the DapA family. NanA subfamily.</text>
</comment>
<comment type="catalytic activity">
    <reaction evidence="10">
        <text>aceneuramate = aldehydo-N-acetyl-D-mannosamine + pyruvate</text>
        <dbReference type="Rhea" id="RHEA:23296"/>
        <dbReference type="ChEBI" id="CHEBI:15361"/>
        <dbReference type="ChEBI" id="CHEBI:17122"/>
        <dbReference type="ChEBI" id="CHEBI:173083"/>
        <dbReference type="EC" id="4.1.3.3"/>
    </reaction>
</comment>
<evidence type="ECO:0000256" key="8">
    <source>
        <dbReference type="ARBA" id="ARBA00023270"/>
    </source>
</evidence>
<comment type="subunit">
    <text evidence="4">Homotetramer.</text>
</comment>
<dbReference type="Proteomes" id="UP000678393">
    <property type="component" value="Unassembled WGS sequence"/>
</dbReference>
<keyword evidence="7" id="KW-0456">Lyase</keyword>
<dbReference type="GO" id="GO:0008747">
    <property type="term" value="F:N-acetylneuraminate lyase activity"/>
    <property type="evidence" value="ECO:0007669"/>
    <property type="project" value="UniProtKB-EC"/>
</dbReference>
<keyword evidence="6" id="KW-0963">Cytoplasm</keyword>
<proteinExistence type="inferred from homology"/>
<dbReference type="EC" id="4.1.3.3" evidence="5"/>
<evidence type="ECO:0000256" key="5">
    <source>
        <dbReference type="ARBA" id="ARBA00012911"/>
    </source>
</evidence>
<dbReference type="InterPro" id="IPR013785">
    <property type="entry name" value="Aldolase_TIM"/>
</dbReference>
<dbReference type="GO" id="GO:0005737">
    <property type="term" value="C:cytoplasm"/>
    <property type="evidence" value="ECO:0007669"/>
    <property type="project" value="UniProtKB-SubCell"/>
</dbReference>
<evidence type="ECO:0000256" key="4">
    <source>
        <dbReference type="ARBA" id="ARBA00011881"/>
    </source>
</evidence>
<evidence type="ECO:0000313" key="11">
    <source>
        <dbReference type="EMBL" id="CAG5119560.1"/>
    </source>
</evidence>
<dbReference type="SUPFAM" id="SSF51569">
    <property type="entry name" value="Aldolase"/>
    <property type="match status" value="1"/>
</dbReference>
<evidence type="ECO:0000256" key="2">
    <source>
        <dbReference type="ARBA" id="ARBA00004878"/>
    </source>
</evidence>
<comment type="pathway">
    <text evidence="2">Amino-sugar metabolism; N-acetylneuraminate degradation.</text>
</comment>
<reference evidence="11" key="1">
    <citation type="submission" date="2021-04" db="EMBL/GenBank/DDBJ databases">
        <authorList>
            <consortium name="Molecular Ecology Group"/>
        </authorList>
    </citation>
    <scope>NUCLEOTIDE SEQUENCE</scope>
</reference>